<dbReference type="Proteomes" id="UP000887013">
    <property type="component" value="Unassembled WGS sequence"/>
</dbReference>
<dbReference type="InterPro" id="IPR036388">
    <property type="entry name" value="WH-like_DNA-bd_sf"/>
</dbReference>
<proteinExistence type="predicted"/>
<name>A0A8X6U956_NEPPI</name>
<evidence type="ECO:0000313" key="2">
    <source>
        <dbReference type="EMBL" id="GFT87333.1"/>
    </source>
</evidence>
<evidence type="ECO:0000313" key="3">
    <source>
        <dbReference type="Proteomes" id="UP000887013"/>
    </source>
</evidence>
<dbReference type="OrthoDB" id="6448432at2759"/>
<dbReference type="InterPro" id="IPR036390">
    <property type="entry name" value="WH_DNA-bd_sf"/>
</dbReference>
<dbReference type="SUPFAM" id="SSF46785">
    <property type="entry name" value="Winged helix' DNA-binding domain"/>
    <property type="match status" value="1"/>
</dbReference>
<sequence>MVTSELSSFAHHDVALIVNKCLRSCSYVLVPGVRAEWTSLILKAVFGILFFTGVKESFFRYKKMPLKGSPLANFLMDALMKNKYPGVLYWVDKTEGIFCLRCICKNKTGWSQIDARIFEDYHKLKPRKSKDKRQRLLLALKTSPCIKTLKGTKEEKFYKFLNKTENLSRFDILCCELKHEGEVSCSTNVDMQVLSSELKYEDDFATESPSSADAEYEIYEGEYILCHDLKHEGEVSCSTNVDMQVLCKELKNEDVEIATESPSSENIDIEVDWFKLDPNVLTADSFPTALQTTIVESVHNAPSKNGIAYVAEDSNSQDILDNTAKILSEQIGDALDSIFNISEADFNVPDVIMDSSEQNDDHSQSLFSGDCDSNSFYCDNSFPNIIDLCQLEQGPEIPNDYDPEMDLLQSFENKKTSSQLNFKDMPNLISEASQYEVKGIYPVDSKDVVKLFLKDDEIINNNHSKNNYYMMVLKTLKS</sequence>
<evidence type="ECO:0000259" key="1">
    <source>
        <dbReference type="PROSITE" id="PS51507"/>
    </source>
</evidence>
<keyword evidence="3" id="KW-1185">Reference proteome</keyword>
<feature type="domain" description="IRF tryptophan pentad repeat" evidence="1">
    <location>
        <begin position="68"/>
        <end position="162"/>
    </location>
</feature>
<dbReference type="EMBL" id="BMAW01024297">
    <property type="protein sequence ID" value="GFT87333.1"/>
    <property type="molecule type" value="Genomic_DNA"/>
</dbReference>
<accession>A0A8X6U956</accession>
<reference evidence="2" key="1">
    <citation type="submission" date="2020-08" db="EMBL/GenBank/DDBJ databases">
        <title>Multicomponent nature underlies the extraordinary mechanical properties of spider dragline silk.</title>
        <authorList>
            <person name="Kono N."/>
            <person name="Nakamura H."/>
            <person name="Mori M."/>
            <person name="Yoshida Y."/>
            <person name="Ohtoshi R."/>
            <person name="Malay A.D."/>
            <person name="Moran D.A.P."/>
            <person name="Tomita M."/>
            <person name="Numata K."/>
            <person name="Arakawa K."/>
        </authorList>
    </citation>
    <scope>NUCLEOTIDE SEQUENCE</scope>
</reference>
<dbReference type="AlphaFoldDB" id="A0A8X6U956"/>
<organism evidence="2 3">
    <name type="scientific">Nephila pilipes</name>
    <name type="common">Giant wood spider</name>
    <name type="synonym">Nephila maculata</name>
    <dbReference type="NCBI Taxonomy" id="299642"/>
    <lineage>
        <taxon>Eukaryota</taxon>
        <taxon>Metazoa</taxon>
        <taxon>Ecdysozoa</taxon>
        <taxon>Arthropoda</taxon>
        <taxon>Chelicerata</taxon>
        <taxon>Arachnida</taxon>
        <taxon>Araneae</taxon>
        <taxon>Araneomorphae</taxon>
        <taxon>Entelegynae</taxon>
        <taxon>Araneoidea</taxon>
        <taxon>Nephilidae</taxon>
        <taxon>Nephila</taxon>
    </lineage>
</organism>
<dbReference type="PROSITE" id="PS51507">
    <property type="entry name" value="IRF_2"/>
    <property type="match status" value="1"/>
</dbReference>
<dbReference type="InterPro" id="IPR001346">
    <property type="entry name" value="Interferon_reg_fact_DNA-bd_dom"/>
</dbReference>
<comment type="caution">
    <text evidence="2">The sequence shown here is derived from an EMBL/GenBank/DDBJ whole genome shotgun (WGS) entry which is preliminary data.</text>
</comment>
<protein>
    <submittedName>
        <fullName evidence="2">IRF tryptophan pentad repeat domain-containing protein</fullName>
    </submittedName>
</protein>
<dbReference type="GO" id="GO:0000976">
    <property type="term" value="F:transcription cis-regulatory region binding"/>
    <property type="evidence" value="ECO:0007669"/>
    <property type="project" value="InterPro"/>
</dbReference>
<gene>
    <name evidence="2" type="primary">AVEN_193257_2</name>
    <name evidence="2" type="ORF">NPIL_488771</name>
</gene>
<dbReference type="Gene3D" id="1.10.10.10">
    <property type="entry name" value="Winged helix-like DNA-binding domain superfamily/Winged helix DNA-binding domain"/>
    <property type="match status" value="1"/>
</dbReference>